<dbReference type="SMART" id="SM00518">
    <property type="entry name" value="AP2Ec"/>
    <property type="match status" value="1"/>
</dbReference>
<keyword evidence="10" id="KW-1185">Reference proteome</keyword>
<name>A0A8J3QLK0_9ACTN</name>
<evidence type="ECO:0000313" key="9">
    <source>
        <dbReference type="EMBL" id="GIH13184.1"/>
    </source>
</evidence>
<sequence length="288" mass="30820">MMVMLVEIVVQVVVLRQGWTISSGPRRRLGGMRIGAHVDPADPLAEATARHAEVVQFFLADPQGWKDPQARADADALRGADVDVFVHAPYVINVATTNNRIRIPSRKLLVKHADAARTVGARGLIVHGGHVDKGDLATGIDNWRKTFAYAEESGGFATQILIENTAGGENACARRFDALARLWDVVGEFGVGFCLDTCHAHAGGEDLVDIVDRVKAITGRIDLIHANDSKDGFDSGRDRHDNLGSGNIDPDLVVAVIRAADAPVVVETPGGATGQSADIAYLRKRLNG</sequence>
<dbReference type="GO" id="GO:0003677">
    <property type="term" value="F:DNA binding"/>
    <property type="evidence" value="ECO:0007669"/>
    <property type="project" value="InterPro"/>
</dbReference>
<dbReference type="InterPro" id="IPR013022">
    <property type="entry name" value="Xyl_isomerase-like_TIM-brl"/>
</dbReference>
<keyword evidence="6" id="KW-0862">Zinc</keyword>
<dbReference type="GO" id="GO:0008081">
    <property type="term" value="F:phosphoric diester hydrolase activity"/>
    <property type="evidence" value="ECO:0007669"/>
    <property type="project" value="TreeGrafter"/>
</dbReference>
<dbReference type="Pfam" id="PF01261">
    <property type="entry name" value="AP_endonuc_2"/>
    <property type="match status" value="1"/>
</dbReference>
<dbReference type="PROSITE" id="PS00730">
    <property type="entry name" value="AP_NUCLEASE_F2_2"/>
    <property type="match status" value="1"/>
</dbReference>
<evidence type="ECO:0000313" key="10">
    <source>
        <dbReference type="Proteomes" id="UP000642748"/>
    </source>
</evidence>
<evidence type="ECO:0000256" key="4">
    <source>
        <dbReference type="ARBA" id="ARBA00022763"/>
    </source>
</evidence>
<dbReference type="EMBL" id="BONZ01000013">
    <property type="protein sequence ID" value="GIH13184.1"/>
    <property type="molecule type" value="Genomic_DNA"/>
</dbReference>
<evidence type="ECO:0000256" key="3">
    <source>
        <dbReference type="ARBA" id="ARBA00022723"/>
    </source>
</evidence>
<evidence type="ECO:0000256" key="5">
    <source>
        <dbReference type="ARBA" id="ARBA00022801"/>
    </source>
</evidence>
<dbReference type="Gene3D" id="3.20.20.150">
    <property type="entry name" value="Divalent-metal-dependent TIM barrel enzymes"/>
    <property type="match status" value="1"/>
</dbReference>
<dbReference type="AlphaFoldDB" id="A0A8J3QLK0"/>
<dbReference type="InterPro" id="IPR001719">
    <property type="entry name" value="AP_endonuc_2"/>
</dbReference>
<accession>A0A8J3QLK0</accession>
<dbReference type="PANTHER" id="PTHR21445:SF0">
    <property type="entry name" value="APURINIC-APYRIMIDINIC ENDONUCLEASE"/>
    <property type="match status" value="1"/>
</dbReference>
<reference evidence="9" key="1">
    <citation type="submission" date="2021-01" db="EMBL/GenBank/DDBJ databases">
        <title>Whole genome shotgun sequence of Rugosimonospora africana NBRC 104875.</title>
        <authorList>
            <person name="Komaki H."/>
            <person name="Tamura T."/>
        </authorList>
    </citation>
    <scope>NUCLEOTIDE SEQUENCE</scope>
    <source>
        <strain evidence="9">NBRC 104875</strain>
    </source>
</reference>
<dbReference type="GO" id="GO:0003906">
    <property type="term" value="F:DNA-(apurinic or apyrimidinic site) endonuclease activity"/>
    <property type="evidence" value="ECO:0007669"/>
    <property type="project" value="TreeGrafter"/>
</dbReference>
<keyword evidence="3" id="KW-0479">Metal-binding</keyword>
<evidence type="ECO:0000256" key="1">
    <source>
        <dbReference type="ARBA" id="ARBA00001947"/>
    </source>
</evidence>
<comment type="similarity">
    <text evidence="2">Belongs to the AP endonuclease 2 family.</text>
</comment>
<protein>
    <submittedName>
        <fullName evidence="9">Deoxyribonuclease IV</fullName>
    </submittedName>
</protein>
<comment type="caution">
    <text evidence="9">The sequence shown here is derived from an EMBL/GenBank/DDBJ whole genome shotgun (WGS) entry which is preliminary data.</text>
</comment>
<dbReference type="PANTHER" id="PTHR21445">
    <property type="entry name" value="ENDONUCLEASE IV ENDODEOXYRIBONUCLEASE IV"/>
    <property type="match status" value="1"/>
</dbReference>
<dbReference type="Proteomes" id="UP000642748">
    <property type="component" value="Unassembled WGS sequence"/>
</dbReference>
<dbReference type="GO" id="GO:0008270">
    <property type="term" value="F:zinc ion binding"/>
    <property type="evidence" value="ECO:0007669"/>
    <property type="project" value="InterPro"/>
</dbReference>
<dbReference type="CDD" id="cd00019">
    <property type="entry name" value="AP2Ec"/>
    <property type="match status" value="1"/>
</dbReference>
<feature type="domain" description="Xylose isomerase-like TIM barrel" evidence="8">
    <location>
        <begin position="54"/>
        <end position="284"/>
    </location>
</feature>
<evidence type="ECO:0000259" key="8">
    <source>
        <dbReference type="Pfam" id="PF01261"/>
    </source>
</evidence>
<evidence type="ECO:0000256" key="6">
    <source>
        <dbReference type="ARBA" id="ARBA00022833"/>
    </source>
</evidence>
<gene>
    <name evidence="9" type="primary">nfo_1</name>
    <name evidence="9" type="ORF">Raf01_13560</name>
</gene>
<keyword evidence="4" id="KW-0227">DNA damage</keyword>
<evidence type="ECO:0000256" key="2">
    <source>
        <dbReference type="ARBA" id="ARBA00005340"/>
    </source>
</evidence>
<keyword evidence="7" id="KW-0234">DNA repair</keyword>
<comment type="cofactor">
    <cofactor evidence="1">
        <name>Zn(2+)</name>
        <dbReference type="ChEBI" id="CHEBI:29105"/>
    </cofactor>
</comment>
<dbReference type="GO" id="GO:0006284">
    <property type="term" value="P:base-excision repair"/>
    <property type="evidence" value="ECO:0007669"/>
    <property type="project" value="TreeGrafter"/>
</dbReference>
<organism evidence="9 10">
    <name type="scientific">Rugosimonospora africana</name>
    <dbReference type="NCBI Taxonomy" id="556532"/>
    <lineage>
        <taxon>Bacteria</taxon>
        <taxon>Bacillati</taxon>
        <taxon>Actinomycetota</taxon>
        <taxon>Actinomycetes</taxon>
        <taxon>Micromonosporales</taxon>
        <taxon>Micromonosporaceae</taxon>
        <taxon>Rugosimonospora</taxon>
    </lineage>
</organism>
<dbReference type="InterPro" id="IPR018246">
    <property type="entry name" value="AP_endonuc_F2_Zn_BS"/>
</dbReference>
<evidence type="ECO:0000256" key="7">
    <source>
        <dbReference type="ARBA" id="ARBA00023204"/>
    </source>
</evidence>
<dbReference type="InterPro" id="IPR036237">
    <property type="entry name" value="Xyl_isomerase-like_sf"/>
</dbReference>
<dbReference type="SUPFAM" id="SSF51658">
    <property type="entry name" value="Xylose isomerase-like"/>
    <property type="match status" value="1"/>
</dbReference>
<keyword evidence="5" id="KW-0378">Hydrolase</keyword>
<dbReference type="NCBIfam" id="NF002198">
    <property type="entry name" value="PRK01060.1-3"/>
    <property type="match status" value="1"/>
</dbReference>
<proteinExistence type="inferred from homology"/>
<dbReference type="PROSITE" id="PS51432">
    <property type="entry name" value="AP_NUCLEASE_F2_4"/>
    <property type="match status" value="1"/>
</dbReference>